<dbReference type="Pfam" id="PF23213">
    <property type="entry name" value="DUF7065"/>
    <property type="match status" value="1"/>
</dbReference>
<reference evidence="2 3" key="1">
    <citation type="submission" date="2019-07" db="EMBL/GenBank/DDBJ databases">
        <title>Whole genome shotgun sequence of Pseudonocardia sulfidoxydans NBRC 16205.</title>
        <authorList>
            <person name="Hosoyama A."/>
            <person name="Uohara A."/>
            <person name="Ohji S."/>
            <person name="Ichikawa N."/>
        </authorList>
    </citation>
    <scope>NUCLEOTIDE SEQUENCE [LARGE SCALE GENOMIC DNA]</scope>
    <source>
        <strain evidence="2 3">NBRC 16205</strain>
    </source>
</reference>
<evidence type="ECO:0000313" key="3">
    <source>
        <dbReference type="Proteomes" id="UP000321685"/>
    </source>
</evidence>
<proteinExistence type="predicted"/>
<evidence type="ECO:0000313" key="2">
    <source>
        <dbReference type="EMBL" id="GEL22442.1"/>
    </source>
</evidence>
<dbReference type="AlphaFoldDB" id="A0A511DCC3"/>
<protein>
    <recommendedName>
        <fullName evidence="1">DUF7065 domain-containing protein</fullName>
    </recommendedName>
</protein>
<dbReference type="InterPro" id="IPR055493">
    <property type="entry name" value="DUF7065"/>
</dbReference>
<sequence length="345" mass="37753">MTRTVTAYSPADLPADVAQHDLVHPAGEDRRWRESYYFSFYDTRHGIGGFSSIGRRVATGHSGSVNVLWGPDRHSLVASEWDSFEKLENHTHVAGMTYSSQQPFGDWRLEFDGKLNDGGDGVECDHAALGPVAKSAADSVDVSYDLTFTPTHPPYVYREDSRWSELFTGHVDEVGLVKGTITIDGTTIEIDGRGGKDHSWGVRNWFAPDDWRWIDLVSDTGPEVAMWRADLGGWIGDGAVFTDPAADLAAGDERAIVGYTETVRTAPRPDVPGKPIPTGLSAEITTGSGVHQLEGTVVRVLPVLFDRRSDGTLQRSWNDRSLLSTTVDGHSGWANVEFAGRVENP</sequence>
<name>A0A511DCC3_9PSEU</name>
<dbReference type="OrthoDB" id="115252at2"/>
<evidence type="ECO:0000259" key="1">
    <source>
        <dbReference type="Pfam" id="PF23213"/>
    </source>
</evidence>
<dbReference type="Proteomes" id="UP000321685">
    <property type="component" value="Unassembled WGS sequence"/>
</dbReference>
<gene>
    <name evidence="2" type="ORF">PSU4_13960</name>
</gene>
<accession>A0A511DCC3</accession>
<dbReference type="EMBL" id="BJVJ01000009">
    <property type="protein sequence ID" value="GEL22442.1"/>
    <property type="molecule type" value="Genomic_DNA"/>
</dbReference>
<feature type="domain" description="DUF7065" evidence="1">
    <location>
        <begin position="20"/>
        <end position="203"/>
    </location>
</feature>
<organism evidence="2 3">
    <name type="scientific">Pseudonocardia sulfidoxydans NBRC 16205</name>
    <dbReference type="NCBI Taxonomy" id="1223511"/>
    <lineage>
        <taxon>Bacteria</taxon>
        <taxon>Bacillati</taxon>
        <taxon>Actinomycetota</taxon>
        <taxon>Actinomycetes</taxon>
        <taxon>Pseudonocardiales</taxon>
        <taxon>Pseudonocardiaceae</taxon>
        <taxon>Pseudonocardia</taxon>
    </lineage>
</organism>
<dbReference type="RefSeq" id="WP_147103715.1">
    <property type="nucleotide sequence ID" value="NZ_BJVJ01000009.1"/>
</dbReference>
<comment type="caution">
    <text evidence="2">The sequence shown here is derived from an EMBL/GenBank/DDBJ whole genome shotgun (WGS) entry which is preliminary data.</text>
</comment>
<keyword evidence="3" id="KW-1185">Reference proteome</keyword>
<dbReference type="SUPFAM" id="SSF159245">
    <property type="entry name" value="AttH-like"/>
    <property type="match status" value="1"/>
</dbReference>